<sequence>MIDAKSRSIKGQGAVLVTEPPVRYHQAGIEKIFIRWTQNVYHTQKGIAVLTSNESVVDVTLGGAGASSAELTPSAGWWPKASACAWSIHTEFAGVALRGIVDAVHQPKPVSRAGQFGKDNMPPIAIPLAEEDEELFELCPTLGGEITLNLEQELEEDVEDAGHE</sequence>
<evidence type="ECO:0000313" key="1">
    <source>
        <dbReference type="EMBL" id="PMD49427.1"/>
    </source>
</evidence>
<proteinExistence type="predicted"/>
<evidence type="ECO:0000313" key="2">
    <source>
        <dbReference type="Proteomes" id="UP000235371"/>
    </source>
</evidence>
<dbReference type="RefSeq" id="XP_024726331.1">
    <property type="nucleotide sequence ID" value="XM_024884319.1"/>
</dbReference>
<accession>A0A2J6SF77</accession>
<dbReference type="AlphaFoldDB" id="A0A2J6SF77"/>
<reference evidence="1 2" key="1">
    <citation type="submission" date="2016-04" db="EMBL/GenBank/DDBJ databases">
        <title>A degradative enzymes factory behind the ericoid mycorrhizal symbiosis.</title>
        <authorList>
            <consortium name="DOE Joint Genome Institute"/>
            <person name="Martino E."/>
            <person name="Morin E."/>
            <person name="Grelet G."/>
            <person name="Kuo A."/>
            <person name="Kohler A."/>
            <person name="Daghino S."/>
            <person name="Barry K."/>
            <person name="Choi C."/>
            <person name="Cichocki N."/>
            <person name="Clum A."/>
            <person name="Copeland A."/>
            <person name="Hainaut M."/>
            <person name="Haridas S."/>
            <person name="Labutti K."/>
            <person name="Lindquist E."/>
            <person name="Lipzen A."/>
            <person name="Khouja H.-R."/>
            <person name="Murat C."/>
            <person name="Ohm R."/>
            <person name="Olson A."/>
            <person name="Spatafora J."/>
            <person name="Veneault-Fourrey C."/>
            <person name="Henrissat B."/>
            <person name="Grigoriev I."/>
            <person name="Martin F."/>
            <person name="Perotto S."/>
        </authorList>
    </citation>
    <scope>NUCLEOTIDE SEQUENCE [LARGE SCALE GENOMIC DNA]</scope>
    <source>
        <strain evidence="1 2">E</strain>
    </source>
</reference>
<dbReference type="GeneID" id="36592396"/>
<dbReference type="Proteomes" id="UP000235371">
    <property type="component" value="Unassembled WGS sequence"/>
</dbReference>
<dbReference type="EMBL" id="KZ613921">
    <property type="protein sequence ID" value="PMD49427.1"/>
    <property type="molecule type" value="Genomic_DNA"/>
</dbReference>
<keyword evidence="2" id="KW-1185">Reference proteome</keyword>
<dbReference type="InParanoid" id="A0A2J6SF77"/>
<name>A0A2J6SF77_9HELO</name>
<protein>
    <submittedName>
        <fullName evidence="1">Uncharacterized protein</fullName>
    </submittedName>
</protein>
<gene>
    <name evidence="1" type="ORF">K444DRAFT_638914</name>
</gene>
<organism evidence="1 2">
    <name type="scientific">Hyaloscypha bicolor E</name>
    <dbReference type="NCBI Taxonomy" id="1095630"/>
    <lineage>
        <taxon>Eukaryota</taxon>
        <taxon>Fungi</taxon>
        <taxon>Dikarya</taxon>
        <taxon>Ascomycota</taxon>
        <taxon>Pezizomycotina</taxon>
        <taxon>Leotiomycetes</taxon>
        <taxon>Helotiales</taxon>
        <taxon>Hyaloscyphaceae</taxon>
        <taxon>Hyaloscypha</taxon>
        <taxon>Hyaloscypha bicolor</taxon>
    </lineage>
</organism>